<dbReference type="EMBL" id="SPVH01000002">
    <property type="protein sequence ID" value="TFW14017.1"/>
    <property type="molecule type" value="Genomic_DNA"/>
</dbReference>
<accession>A0A4Y9RXL0</accession>
<gene>
    <name evidence="2" type="ORF">EGY25_02065</name>
</gene>
<evidence type="ECO:0000313" key="2">
    <source>
        <dbReference type="EMBL" id="TFW14017.1"/>
    </source>
</evidence>
<dbReference type="Proteomes" id="UP000298216">
    <property type="component" value="Unassembled WGS sequence"/>
</dbReference>
<feature type="compositionally biased region" description="Polar residues" evidence="1">
    <location>
        <begin position="184"/>
        <end position="193"/>
    </location>
</feature>
<name>A0A4Y9RXL0_9CAUL</name>
<feature type="compositionally biased region" description="Basic residues" evidence="1">
    <location>
        <begin position="168"/>
        <end position="177"/>
    </location>
</feature>
<dbReference type="AlphaFoldDB" id="A0A4Y9RXL0"/>
<keyword evidence="3" id="KW-1185">Reference proteome</keyword>
<comment type="caution">
    <text evidence="2">The sequence shown here is derived from an EMBL/GenBank/DDBJ whole genome shotgun (WGS) entry which is preliminary data.</text>
</comment>
<dbReference type="RefSeq" id="WP_135193409.1">
    <property type="nucleotide sequence ID" value="NZ_SPVH01000002.1"/>
</dbReference>
<evidence type="ECO:0000256" key="1">
    <source>
        <dbReference type="SAM" id="MobiDB-lite"/>
    </source>
</evidence>
<sequence>MTQAAPAYRVRSQQVWDLARDDYLAGEPARVVCRRYDLGLSAFRVRARKAGWRLQDQDDPDMYDPAVELEDIEDIDLSAMALSARRRLQLSLMDGEATEALRWLKIFETLSSMAPETPAETPPAETQNVHRLHSDFSPAASDLDDLDEVHRLHPVSTPPAPQPLNRAERRRLRRAGRLKPPSASGESRASQGP</sequence>
<protein>
    <submittedName>
        <fullName evidence="2">Uncharacterized protein</fullName>
    </submittedName>
</protein>
<reference evidence="2 3" key="1">
    <citation type="submission" date="2019-03" db="EMBL/GenBank/DDBJ databases">
        <title>Draft genome of Brevundimonas sp. a heavy metal resistant soil bacteria.</title>
        <authorList>
            <person name="Soto J."/>
        </authorList>
    </citation>
    <scope>NUCLEOTIDE SEQUENCE [LARGE SCALE GENOMIC DNA]</scope>
    <source>
        <strain evidence="2 3">B-10</strain>
    </source>
</reference>
<proteinExistence type="predicted"/>
<dbReference type="OrthoDB" id="7202578at2"/>
<feature type="region of interest" description="Disordered" evidence="1">
    <location>
        <begin position="137"/>
        <end position="193"/>
    </location>
</feature>
<evidence type="ECO:0000313" key="3">
    <source>
        <dbReference type="Proteomes" id="UP000298216"/>
    </source>
</evidence>
<organism evidence="2 3">
    <name type="scientific">Brevundimonas intermedia</name>
    <dbReference type="NCBI Taxonomy" id="74315"/>
    <lineage>
        <taxon>Bacteria</taxon>
        <taxon>Pseudomonadati</taxon>
        <taxon>Pseudomonadota</taxon>
        <taxon>Alphaproteobacteria</taxon>
        <taxon>Caulobacterales</taxon>
        <taxon>Caulobacteraceae</taxon>
        <taxon>Brevundimonas</taxon>
    </lineage>
</organism>